<feature type="binding site" evidence="8">
    <location>
        <position position="71"/>
    </location>
    <ligand>
        <name>[4Fe-4S] cluster</name>
        <dbReference type="ChEBI" id="CHEBI:49883"/>
        <label>2</label>
        <note>4Fe-4S-S-AdoMet</note>
    </ligand>
</feature>
<evidence type="ECO:0000256" key="3">
    <source>
        <dbReference type="ARBA" id="ARBA00022691"/>
    </source>
</evidence>
<dbReference type="InterPro" id="IPR013785">
    <property type="entry name" value="Aldolase_TIM"/>
</dbReference>
<evidence type="ECO:0000256" key="2">
    <source>
        <dbReference type="ARBA" id="ARBA00022679"/>
    </source>
</evidence>
<keyword evidence="3 8" id="KW-0949">S-adenosyl-L-methionine</keyword>
<keyword evidence="4 8" id="KW-0479">Metal-binding</keyword>
<dbReference type="Pfam" id="PF16881">
    <property type="entry name" value="LIAS_N"/>
    <property type="match status" value="1"/>
</dbReference>
<dbReference type="RefSeq" id="WP_238805022.1">
    <property type="nucleotide sequence ID" value="NZ_CAKLPY010000001.1"/>
</dbReference>
<evidence type="ECO:0000256" key="7">
    <source>
        <dbReference type="ARBA" id="ARBA00047326"/>
    </source>
</evidence>
<dbReference type="PANTHER" id="PTHR10949">
    <property type="entry name" value="LIPOYL SYNTHASE"/>
    <property type="match status" value="1"/>
</dbReference>
<dbReference type="Pfam" id="PF04055">
    <property type="entry name" value="Radical_SAM"/>
    <property type="match status" value="1"/>
</dbReference>
<dbReference type="PIRSF" id="PIRSF005963">
    <property type="entry name" value="Lipoyl_synth"/>
    <property type="match status" value="1"/>
</dbReference>
<dbReference type="Proteomes" id="UP000837932">
    <property type="component" value="Unassembled WGS sequence"/>
</dbReference>
<evidence type="ECO:0000313" key="11">
    <source>
        <dbReference type="Proteomes" id="UP000837932"/>
    </source>
</evidence>
<feature type="binding site" evidence="8">
    <location>
        <position position="45"/>
    </location>
    <ligand>
        <name>[4Fe-4S] cluster</name>
        <dbReference type="ChEBI" id="CHEBI:49883"/>
        <label>1</label>
    </ligand>
</feature>
<dbReference type="NCBIfam" id="TIGR00510">
    <property type="entry name" value="lipA"/>
    <property type="match status" value="1"/>
</dbReference>
<keyword evidence="6 8" id="KW-0411">Iron-sulfur</keyword>
<keyword evidence="1 8" id="KW-0004">4Fe-4S</keyword>
<dbReference type="EMBL" id="CAKLPY010000001">
    <property type="protein sequence ID" value="CAH0994873.1"/>
    <property type="molecule type" value="Genomic_DNA"/>
</dbReference>
<dbReference type="SFLD" id="SFLDF00271">
    <property type="entry name" value="lipoyl_synthase"/>
    <property type="match status" value="1"/>
</dbReference>
<evidence type="ECO:0000259" key="9">
    <source>
        <dbReference type="PROSITE" id="PS51918"/>
    </source>
</evidence>
<comment type="cofactor">
    <cofactor evidence="8">
        <name>[4Fe-4S] cluster</name>
        <dbReference type="ChEBI" id="CHEBI:49883"/>
    </cofactor>
    <text evidence="8">Binds 2 [4Fe-4S] clusters per subunit. One cluster is coordinated with 3 cysteines and an exchangeable S-adenosyl-L-methionine.</text>
</comment>
<dbReference type="SMART" id="SM00729">
    <property type="entry name" value="Elp3"/>
    <property type="match status" value="1"/>
</dbReference>
<feature type="binding site" evidence="8">
    <location>
        <position position="56"/>
    </location>
    <ligand>
        <name>[4Fe-4S] cluster</name>
        <dbReference type="ChEBI" id="CHEBI:49883"/>
        <label>1</label>
    </ligand>
</feature>
<feature type="binding site" evidence="8">
    <location>
        <position position="78"/>
    </location>
    <ligand>
        <name>[4Fe-4S] cluster</name>
        <dbReference type="ChEBI" id="CHEBI:49883"/>
        <label>2</label>
        <note>4Fe-4S-S-AdoMet</note>
    </ligand>
</feature>
<dbReference type="SFLD" id="SFLDG01058">
    <property type="entry name" value="lipoyl_synthase_like"/>
    <property type="match status" value="1"/>
</dbReference>
<keyword evidence="2 8" id="KW-0808">Transferase</keyword>
<dbReference type="GO" id="GO:0016992">
    <property type="term" value="F:lipoate synthase activity"/>
    <property type="evidence" value="ECO:0007669"/>
    <property type="project" value="UniProtKB-EC"/>
</dbReference>
<feature type="binding site" evidence="8">
    <location>
        <position position="75"/>
    </location>
    <ligand>
        <name>[4Fe-4S] cluster</name>
        <dbReference type="ChEBI" id="CHEBI:49883"/>
        <label>2</label>
        <note>4Fe-4S-S-AdoMet</note>
    </ligand>
</feature>
<dbReference type="EC" id="2.8.1.8" evidence="8"/>
<dbReference type="HAMAP" id="MF_00206">
    <property type="entry name" value="Lipoyl_synth"/>
    <property type="match status" value="1"/>
</dbReference>
<feature type="domain" description="Radical SAM core" evidence="9">
    <location>
        <begin position="57"/>
        <end position="271"/>
    </location>
</feature>
<comment type="similarity">
    <text evidence="8">Belongs to the radical SAM superfamily. Lipoyl synthase family.</text>
</comment>
<feature type="binding site" evidence="8">
    <location>
        <position position="50"/>
    </location>
    <ligand>
        <name>[4Fe-4S] cluster</name>
        <dbReference type="ChEBI" id="CHEBI:49883"/>
        <label>1</label>
    </ligand>
</feature>
<protein>
    <recommendedName>
        <fullName evidence="8">Lipoyl synthase</fullName>
        <ecNumber evidence="8">2.8.1.8</ecNumber>
    </recommendedName>
    <alternativeName>
        <fullName evidence="8">Lip-syn</fullName>
        <shortName evidence="8">LS</shortName>
    </alternativeName>
    <alternativeName>
        <fullName evidence="8">Lipoate synthase</fullName>
    </alternativeName>
    <alternativeName>
        <fullName evidence="8">Lipoic acid synthase</fullName>
    </alternativeName>
    <alternativeName>
        <fullName evidence="8">Sulfur insertion protein LipA</fullName>
    </alternativeName>
</protein>
<dbReference type="Gene3D" id="3.20.20.70">
    <property type="entry name" value="Aldolase class I"/>
    <property type="match status" value="1"/>
</dbReference>
<evidence type="ECO:0000256" key="4">
    <source>
        <dbReference type="ARBA" id="ARBA00022723"/>
    </source>
</evidence>
<dbReference type="SFLD" id="SFLDS00029">
    <property type="entry name" value="Radical_SAM"/>
    <property type="match status" value="1"/>
</dbReference>
<dbReference type="SUPFAM" id="SSF102114">
    <property type="entry name" value="Radical SAM enzymes"/>
    <property type="match status" value="1"/>
</dbReference>
<dbReference type="InterPro" id="IPR031691">
    <property type="entry name" value="LIAS_N"/>
</dbReference>
<keyword evidence="8" id="KW-0963">Cytoplasm</keyword>
<comment type="catalytic activity">
    <reaction evidence="7 8">
        <text>[[Fe-S] cluster scaffold protein carrying a second [4Fe-4S](2+) cluster] + N(6)-octanoyl-L-lysyl-[protein] + 2 oxidized [2Fe-2S]-[ferredoxin] + 2 S-adenosyl-L-methionine + 4 H(+) = [[Fe-S] cluster scaffold protein] + N(6)-[(R)-dihydrolipoyl]-L-lysyl-[protein] + 4 Fe(3+) + 2 hydrogen sulfide + 2 5'-deoxyadenosine + 2 L-methionine + 2 reduced [2Fe-2S]-[ferredoxin]</text>
        <dbReference type="Rhea" id="RHEA:16585"/>
        <dbReference type="Rhea" id="RHEA-COMP:9928"/>
        <dbReference type="Rhea" id="RHEA-COMP:10000"/>
        <dbReference type="Rhea" id="RHEA-COMP:10001"/>
        <dbReference type="Rhea" id="RHEA-COMP:10475"/>
        <dbReference type="Rhea" id="RHEA-COMP:14568"/>
        <dbReference type="Rhea" id="RHEA-COMP:14569"/>
        <dbReference type="ChEBI" id="CHEBI:15378"/>
        <dbReference type="ChEBI" id="CHEBI:17319"/>
        <dbReference type="ChEBI" id="CHEBI:29034"/>
        <dbReference type="ChEBI" id="CHEBI:29919"/>
        <dbReference type="ChEBI" id="CHEBI:33722"/>
        <dbReference type="ChEBI" id="CHEBI:33737"/>
        <dbReference type="ChEBI" id="CHEBI:33738"/>
        <dbReference type="ChEBI" id="CHEBI:57844"/>
        <dbReference type="ChEBI" id="CHEBI:59789"/>
        <dbReference type="ChEBI" id="CHEBI:78809"/>
        <dbReference type="ChEBI" id="CHEBI:83100"/>
        <dbReference type="EC" id="2.8.1.8"/>
    </reaction>
</comment>
<proteinExistence type="inferred from homology"/>
<keyword evidence="11" id="KW-1185">Reference proteome</keyword>
<name>A0ABN8EPR4_9BACT</name>
<evidence type="ECO:0000256" key="1">
    <source>
        <dbReference type="ARBA" id="ARBA00022485"/>
    </source>
</evidence>
<sequence length="291" mass="33287">MIELPVVSNEQRTRRPDWLRVKLPIGENFKKVRGLVDEYKLHTICQSGNCPNMGECWGEGTATFMILGNVCTRSCTFCAVATGRPNEYDTDEPRRVAEAILLMQVKHAVITSVNRDELKDKGAEIWYQTVKAVKESSPKTTIETLIPDTKSNWEALYRMISAGQEVVSHNMETVERLYRNVRPQAKYARSLEQIRRTKEYGQRTKSGIMLGLGETQDEVFKAIDDLAENGLDILTLGQYLQPTKMHHEVIDFIHPDTFAMYREEGLKRGLKYVESGPLVRSSYHAERHVHV</sequence>
<evidence type="ECO:0000256" key="8">
    <source>
        <dbReference type="HAMAP-Rule" id="MF_00206"/>
    </source>
</evidence>
<gene>
    <name evidence="8 10" type="primary">lipA</name>
    <name evidence="10" type="ORF">EMA8858_00986</name>
</gene>
<dbReference type="InterPro" id="IPR058240">
    <property type="entry name" value="rSAM_sf"/>
</dbReference>
<dbReference type="PROSITE" id="PS51918">
    <property type="entry name" value="RADICAL_SAM"/>
    <property type="match status" value="1"/>
</dbReference>
<dbReference type="InterPro" id="IPR003698">
    <property type="entry name" value="Lipoyl_synth"/>
</dbReference>
<comment type="pathway">
    <text evidence="8">Protein modification; protein lipoylation via endogenous pathway; protein N(6)-(lipoyl)lysine from octanoyl-[acyl-carrier-protein]: step 2/2.</text>
</comment>
<evidence type="ECO:0000313" key="10">
    <source>
        <dbReference type="EMBL" id="CAH0994873.1"/>
    </source>
</evidence>
<reference evidence="10" key="1">
    <citation type="submission" date="2021-12" db="EMBL/GenBank/DDBJ databases">
        <authorList>
            <person name="Rodrigo-Torres L."/>
            <person name="Arahal R. D."/>
            <person name="Lucena T."/>
        </authorList>
    </citation>
    <scope>NUCLEOTIDE SEQUENCE</scope>
    <source>
        <strain evidence="10">CECT 8858</strain>
    </source>
</reference>
<feature type="binding site" evidence="8">
    <location>
        <position position="282"/>
    </location>
    <ligand>
        <name>[4Fe-4S] cluster</name>
        <dbReference type="ChEBI" id="CHEBI:49883"/>
        <label>1</label>
    </ligand>
</feature>
<dbReference type="PANTHER" id="PTHR10949:SF0">
    <property type="entry name" value="LIPOYL SYNTHASE, MITOCHONDRIAL"/>
    <property type="match status" value="1"/>
</dbReference>
<dbReference type="InterPro" id="IPR006638">
    <property type="entry name" value="Elp3/MiaA/NifB-like_rSAM"/>
</dbReference>
<dbReference type="NCBIfam" id="NF009544">
    <property type="entry name" value="PRK12928.1"/>
    <property type="match status" value="1"/>
</dbReference>
<evidence type="ECO:0000256" key="6">
    <source>
        <dbReference type="ARBA" id="ARBA00023014"/>
    </source>
</evidence>
<keyword evidence="5 8" id="KW-0408">Iron</keyword>
<accession>A0ABN8EPR4</accession>
<dbReference type="InterPro" id="IPR007197">
    <property type="entry name" value="rSAM"/>
</dbReference>
<comment type="caution">
    <text evidence="10">The sequence shown here is derived from an EMBL/GenBank/DDBJ whole genome shotgun (WGS) entry which is preliminary data.</text>
</comment>
<organism evidence="10 11">
    <name type="scientific">Emticicia aquatica</name>
    <dbReference type="NCBI Taxonomy" id="1681835"/>
    <lineage>
        <taxon>Bacteria</taxon>
        <taxon>Pseudomonadati</taxon>
        <taxon>Bacteroidota</taxon>
        <taxon>Cytophagia</taxon>
        <taxon>Cytophagales</taxon>
        <taxon>Leadbetterellaceae</taxon>
        <taxon>Emticicia</taxon>
    </lineage>
</organism>
<comment type="function">
    <text evidence="8">Catalyzes the radical-mediated insertion of two sulfur atoms into the C-6 and C-8 positions of the octanoyl moiety bound to the lipoyl domains of lipoate-dependent enzymes, thereby converting the octanoylated domains into lipoylated derivatives.</text>
</comment>
<dbReference type="NCBIfam" id="NF004019">
    <property type="entry name" value="PRK05481.1"/>
    <property type="match status" value="1"/>
</dbReference>
<evidence type="ECO:0000256" key="5">
    <source>
        <dbReference type="ARBA" id="ARBA00023004"/>
    </source>
</evidence>
<dbReference type="CDD" id="cd01335">
    <property type="entry name" value="Radical_SAM"/>
    <property type="match status" value="1"/>
</dbReference>
<comment type="subcellular location">
    <subcellularLocation>
        <location evidence="8">Cytoplasm</location>
    </subcellularLocation>
</comment>